<accession>A0A0E9UMW3</accession>
<evidence type="ECO:0000313" key="1">
    <source>
        <dbReference type="EMBL" id="JAH67096.1"/>
    </source>
</evidence>
<sequence>MARTSTLARKLNSVQFPHGIYSYFTK</sequence>
<reference evidence="1" key="2">
    <citation type="journal article" date="2015" name="Fish Shellfish Immunol.">
        <title>Early steps in the European eel (Anguilla anguilla)-Vibrio vulnificus interaction in the gills: Role of the RtxA13 toxin.</title>
        <authorList>
            <person name="Callol A."/>
            <person name="Pajuelo D."/>
            <person name="Ebbesson L."/>
            <person name="Teles M."/>
            <person name="MacKenzie S."/>
            <person name="Amaro C."/>
        </authorList>
    </citation>
    <scope>NUCLEOTIDE SEQUENCE</scope>
</reference>
<proteinExistence type="predicted"/>
<dbReference type="AlphaFoldDB" id="A0A0E9UMW3"/>
<organism evidence="1">
    <name type="scientific">Anguilla anguilla</name>
    <name type="common">European freshwater eel</name>
    <name type="synonym">Muraena anguilla</name>
    <dbReference type="NCBI Taxonomy" id="7936"/>
    <lineage>
        <taxon>Eukaryota</taxon>
        <taxon>Metazoa</taxon>
        <taxon>Chordata</taxon>
        <taxon>Craniata</taxon>
        <taxon>Vertebrata</taxon>
        <taxon>Euteleostomi</taxon>
        <taxon>Actinopterygii</taxon>
        <taxon>Neopterygii</taxon>
        <taxon>Teleostei</taxon>
        <taxon>Anguilliformes</taxon>
        <taxon>Anguillidae</taxon>
        <taxon>Anguilla</taxon>
    </lineage>
</organism>
<protein>
    <submittedName>
        <fullName evidence="1">Uncharacterized protein</fullName>
    </submittedName>
</protein>
<reference evidence="1" key="1">
    <citation type="submission" date="2014-11" db="EMBL/GenBank/DDBJ databases">
        <authorList>
            <person name="Amaro Gonzalez C."/>
        </authorList>
    </citation>
    <scope>NUCLEOTIDE SEQUENCE</scope>
</reference>
<dbReference type="EMBL" id="GBXM01041481">
    <property type="protein sequence ID" value="JAH67096.1"/>
    <property type="molecule type" value="Transcribed_RNA"/>
</dbReference>
<name>A0A0E9UMW3_ANGAN</name>